<dbReference type="SUPFAM" id="SSF46785">
    <property type="entry name" value="Winged helix' DNA-binding domain"/>
    <property type="match status" value="1"/>
</dbReference>
<evidence type="ECO:0000256" key="2">
    <source>
        <dbReference type="ARBA" id="ARBA00023015"/>
    </source>
</evidence>
<dbReference type="GO" id="GO:0003677">
    <property type="term" value="F:DNA binding"/>
    <property type="evidence" value="ECO:0007669"/>
    <property type="project" value="UniProtKB-KW"/>
</dbReference>
<dbReference type="InterPro" id="IPR058163">
    <property type="entry name" value="LysR-type_TF_proteobact-type"/>
</dbReference>
<dbReference type="Proteomes" id="UP000238823">
    <property type="component" value="Unassembled WGS sequence"/>
</dbReference>
<keyword evidence="4" id="KW-0804">Transcription</keyword>
<sequence length="294" mass="32433">MDRLTAMEALVRVVDAGSFSAAARQWGRSKAVVSKYISALEGELGVELLRRTTRSLSLTEAGRAYHPRCRALLVEIDALESSLRDEQQRLRGSLRVTAPPGLADRYLEQLTTSFVANHPELRIDLDLTHRMVDLVEDGVDVAIRLTTPRDSTLVARRIAPAPLVAVASPAYLRARGTPTDPTQLREHECLVDTNFRDQQRWRFEVNGSVRTVSVDGPFRVNSPAAIRELALAGHGIALIPAMLVEPELESGRLVEVLAGTVALTWSLLAVYPRKQYLSARVRAYVDHLAAVMSP</sequence>
<dbReference type="Gene3D" id="1.10.10.10">
    <property type="entry name" value="Winged helix-like DNA-binding domain superfamily/Winged helix DNA-binding domain"/>
    <property type="match status" value="1"/>
</dbReference>
<evidence type="ECO:0000256" key="3">
    <source>
        <dbReference type="ARBA" id="ARBA00023125"/>
    </source>
</evidence>
<dbReference type="EMBL" id="PVNL01000118">
    <property type="protein sequence ID" value="PRQ00442.1"/>
    <property type="molecule type" value="Genomic_DNA"/>
</dbReference>
<dbReference type="SUPFAM" id="SSF53850">
    <property type="entry name" value="Periplasmic binding protein-like II"/>
    <property type="match status" value="1"/>
</dbReference>
<keyword evidence="3" id="KW-0238">DNA-binding</keyword>
<comment type="similarity">
    <text evidence="1">Belongs to the LysR transcriptional regulatory family.</text>
</comment>
<evidence type="ECO:0000313" key="6">
    <source>
        <dbReference type="EMBL" id="PRQ00442.1"/>
    </source>
</evidence>
<dbReference type="InterPro" id="IPR036388">
    <property type="entry name" value="WH-like_DNA-bd_sf"/>
</dbReference>
<dbReference type="CDD" id="cd08422">
    <property type="entry name" value="PBP2_CrgA_like"/>
    <property type="match status" value="1"/>
</dbReference>
<dbReference type="PROSITE" id="PS50931">
    <property type="entry name" value="HTH_LYSR"/>
    <property type="match status" value="1"/>
</dbReference>
<dbReference type="PANTHER" id="PTHR30537">
    <property type="entry name" value="HTH-TYPE TRANSCRIPTIONAL REGULATOR"/>
    <property type="match status" value="1"/>
</dbReference>
<dbReference type="InterPro" id="IPR036390">
    <property type="entry name" value="WH_DNA-bd_sf"/>
</dbReference>
<dbReference type="AlphaFoldDB" id="A0A2S9Y5S8"/>
<reference evidence="6 7" key="1">
    <citation type="submission" date="2018-03" db="EMBL/GenBank/DDBJ databases">
        <title>Draft Genome Sequences of the Obligatory Marine Myxobacteria Enhygromyxa salina SWB007.</title>
        <authorList>
            <person name="Poehlein A."/>
            <person name="Moghaddam J.A."/>
            <person name="Harms H."/>
            <person name="Alanjari M."/>
            <person name="Koenig G.M."/>
            <person name="Daniel R."/>
            <person name="Schaeberle T.F."/>
        </authorList>
    </citation>
    <scope>NUCLEOTIDE SEQUENCE [LARGE SCALE GENOMIC DNA]</scope>
    <source>
        <strain evidence="6 7">SWB007</strain>
    </source>
</reference>
<dbReference type="GO" id="GO:0003700">
    <property type="term" value="F:DNA-binding transcription factor activity"/>
    <property type="evidence" value="ECO:0007669"/>
    <property type="project" value="InterPro"/>
</dbReference>
<dbReference type="FunFam" id="1.10.10.10:FF:000001">
    <property type="entry name" value="LysR family transcriptional regulator"/>
    <property type="match status" value="1"/>
</dbReference>
<evidence type="ECO:0000256" key="4">
    <source>
        <dbReference type="ARBA" id="ARBA00023163"/>
    </source>
</evidence>
<feature type="domain" description="HTH lysR-type" evidence="5">
    <location>
        <begin position="1"/>
        <end position="59"/>
    </location>
</feature>
<evidence type="ECO:0000256" key="1">
    <source>
        <dbReference type="ARBA" id="ARBA00009437"/>
    </source>
</evidence>
<gene>
    <name evidence="6" type="primary">dmlR_8</name>
    <name evidence="6" type="ORF">ENSA7_59360</name>
</gene>
<protein>
    <submittedName>
        <fullName evidence="6">HTH-type transcriptional regulator DmlR</fullName>
    </submittedName>
</protein>
<dbReference type="InterPro" id="IPR000847">
    <property type="entry name" value="LysR_HTH_N"/>
</dbReference>
<accession>A0A2S9Y5S8</accession>
<evidence type="ECO:0000313" key="7">
    <source>
        <dbReference type="Proteomes" id="UP000238823"/>
    </source>
</evidence>
<proteinExistence type="inferred from homology"/>
<dbReference type="Pfam" id="PF03466">
    <property type="entry name" value="LysR_substrate"/>
    <property type="match status" value="1"/>
</dbReference>
<dbReference type="PANTHER" id="PTHR30537:SF5">
    <property type="entry name" value="HTH-TYPE TRANSCRIPTIONAL ACTIVATOR TTDR-RELATED"/>
    <property type="match status" value="1"/>
</dbReference>
<dbReference type="RefSeq" id="WP_106092797.1">
    <property type="nucleotide sequence ID" value="NZ_PVNL01000118.1"/>
</dbReference>
<evidence type="ECO:0000259" key="5">
    <source>
        <dbReference type="PROSITE" id="PS50931"/>
    </source>
</evidence>
<dbReference type="Pfam" id="PF00126">
    <property type="entry name" value="HTH_1"/>
    <property type="match status" value="1"/>
</dbReference>
<organism evidence="6 7">
    <name type="scientific">Enhygromyxa salina</name>
    <dbReference type="NCBI Taxonomy" id="215803"/>
    <lineage>
        <taxon>Bacteria</taxon>
        <taxon>Pseudomonadati</taxon>
        <taxon>Myxococcota</taxon>
        <taxon>Polyangia</taxon>
        <taxon>Nannocystales</taxon>
        <taxon>Nannocystaceae</taxon>
        <taxon>Enhygromyxa</taxon>
    </lineage>
</organism>
<comment type="caution">
    <text evidence="6">The sequence shown here is derived from an EMBL/GenBank/DDBJ whole genome shotgun (WGS) entry which is preliminary data.</text>
</comment>
<keyword evidence="2" id="KW-0805">Transcription regulation</keyword>
<dbReference type="FunFam" id="3.40.190.290:FF:000001">
    <property type="entry name" value="Transcriptional regulator, LysR family"/>
    <property type="match status" value="1"/>
</dbReference>
<dbReference type="Gene3D" id="3.40.190.290">
    <property type="match status" value="1"/>
</dbReference>
<name>A0A2S9Y5S8_9BACT</name>
<dbReference type="InterPro" id="IPR005119">
    <property type="entry name" value="LysR_subst-bd"/>
</dbReference>
<dbReference type="OrthoDB" id="5416547at2"/>